<evidence type="ECO:0008006" key="4">
    <source>
        <dbReference type="Google" id="ProtNLM"/>
    </source>
</evidence>
<keyword evidence="1" id="KW-1133">Transmembrane helix</keyword>
<gene>
    <name evidence="2" type="ORF">B5M47_03045</name>
</gene>
<name>A0A1W9NZ25_UNCC3</name>
<keyword evidence="1" id="KW-0812">Transmembrane</keyword>
<evidence type="ECO:0000256" key="1">
    <source>
        <dbReference type="SAM" id="Phobius"/>
    </source>
</evidence>
<feature type="transmembrane region" description="Helical" evidence="1">
    <location>
        <begin position="23"/>
        <end position="45"/>
    </location>
</feature>
<protein>
    <recommendedName>
        <fullName evidence="4">Phospholipase C/D domain-containing protein</fullName>
    </recommendedName>
</protein>
<accession>A0A1W9NZ25</accession>
<dbReference type="Proteomes" id="UP000192520">
    <property type="component" value="Unassembled WGS sequence"/>
</dbReference>
<sequence length="132" mass="15543">MILGSIFPDILGRILIILFPQNYALNWVCVLLHSPVPIFLAVYLVVLLFEEEKRGEYFWALNIGAFGHLLLDSLQRHFRPAYFWFFPFSLKTFEIPLTWSDNFVLAVPVLLAIALVIWWRKHGNLLFFLRPH</sequence>
<dbReference type="EMBL" id="MZGJ01000018">
    <property type="protein sequence ID" value="OQX50803.1"/>
    <property type="molecule type" value="Genomic_DNA"/>
</dbReference>
<feature type="transmembrane region" description="Helical" evidence="1">
    <location>
        <begin position="103"/>
        <end position="120"/>
    </location>
</feature>
<keyword evidence="1" id="KW-0472">Membrane</keyword>
<dbReference type="AlphaFoldDB" id="A0A1W9NZ25"/>
<proteinExistence type="predicted"/>
<comment type="caution">
    <text evidence="2">The sequence shown here is derived from an EMBL/GenBank/DDBJ whole genome shotgun (WGS) entry which is preliminary data.</text>
</comment>
<evidence type="ECO:0000313" key="3">
    <source>
        <dbReference type="Proteomes" id="UP000192520"/>
    </source>
</evidence>
<evidence type="ECO:0000313" key="2">
    <source>
        <dbReference type="EMBL" id="OQX50803.1"/>
    </source>
</evidence>
<reference evidence="3" key="1">
    <citation type="submission" date="2017-03" db="EMBL/GenBank/DDBJ databases">
        <title>Novel pathways for hydrocarbon cycling and metabolic interdependencies in hydrothermal sediment communities.</title>
        <authorList>
            <person name="Dombrowski N."/>
            <person name="Seitz K."/>
            <person name="Teske A."/>
            <person name="Baker B."/>
        </authorList>
    </citation>
    <scope>NUCLEOTIDE SEQUENCE [LARGE SCALE GENOMIC DNA]</scope>
</reference>
<organism evidence="2 3">
    <name type="scientific">candidate division CPR3 bacterium 4484_211</name>
    <dbReference type="NCBI Taxonomy" id="1968527"/>
    <lineage>
        <taxon>Bacteria</taxon>
        <taxon>Bacteria division CPR3</taxon>
    </lineage>
</organism>